<gene>
    <name evidence="6" type="ORF">SLOPH_1967</name>
</gene>
<dbReference type="OMA" id="PHDAQVM"/>
<comment type="similarity">
    <text evidence="2">Belongs to the TAF9 family.</text>
</comment>
<dbReference type="InParanoid" id="S7W8Z3"/>
<dbReference type="OrthoDB" id="341924at2759"/>
<dbReference type="PANTHER" id="PTHR48068:SF4">
    <property type="entry name" value="TATA-BOX BINDING PROTEIN ASSOCIATED FACTOR 9"/>
    <property type="match status" value="1"/>
</dbReference>
<dbReference type="GO" id="GO:0000124">
    <property type="term" value="C:SAGA complex"/>
    <property type="evidence" value="ECO:0007669"/>
    <property type="project" value="TreeGrafter"/>
</dbReference>
<dbReference type="GO" id="GO:0005669">
    <property type="term" value="C:transcription factor TFIID complex"/>
    <property type="evidence" value="ECO:0007669"/>
    <property type="project" value="TreeGrafter"/>
</dbReference>
<dbReference type="GO" id="GO:0016251">
    <property type="term" value="F:RNA polymerase II general transcription initiation factor activity"/>
    <property type="evidence" value="ECO:0007669"/>
    <property type="project" value="TreeGrafter"/>
</dbReference>
<keyword evidence="3" id="KW-0805">Transcription regulation</keyword>
<evidence type="ECO:0000256" key="5">
    <source>
        <dbReference type="ARBA" id="ARBA00023242"/>
    </source>
</evidence>
<dbReference type="HOGENOM" id="CLU_068315_3_1_1"/>
<dbReference type="GO" id="GO:0003713">
    <property type="term" value="F:transcription coactivator activity"/>
    <property type="evidence" value="ECO:0007669"/>
    <property type="project" value="TreeGrafter"/>
</dbReference>
<dbReference type="VEuPathDB" id="MicrosporidiaDB:SLOPH_1967"/>
<dbReference type="GO" id="GO:0051123">
    <property type="term" value="P:RNA polymerase II preinitiation complex assembly"/>
    <property type="evidence" value="ECO:0007669"/>
    <property type="project" value="TreeGrafter"/>
</dbReference>
<comment type="subcellular location">
    <subcellularLocation>
        <location evidence="1">Nucleus</location>
    </subcellularLocation>
</comment>
<name>S7W8Z3_SPRLO</name>
<keyword evidence="6" id="KW-0648">Protein biosynthesis</keyword>
<evidence type="ECO:0000256" key="4">
    <source>
        <dbReference type="ARBA" id="ARBA00023163"/>
    </source>
</evidence>
<protein>
    <submittedName>
        <fullName evidence="6">Transcription initiation factor TFIID</fullName>
    </submittedName>
</protein>
<evidence type="ECO:0000256" key="2">
    <source>
        <dbReference type="ARBA" id="ARBA00007646"/>
    </source>
</evidence>
<dbReference type="GO" id="GO:0046982">
    <property type="term" value="F:protein heterodimerization activity"/>
    <property type="evidence" value="ECO:0007669"/>
    <property type="project" value="InterPro"/>
</dbReference>
<evidence type="ECO:0000256" key="3">
    <source>
        <dbReference type="ARBA" id="ARBA00023015"/>
    </source>
</evidence>
<keyword evidence="4" id="KW-0804">Transcription</keyword>
<keyword evidence="6" id="KW-0396">Initiation factor</keyword>
<dbReference type="SUPFAM" id="SSF47113">
    <property type="entry name" value="Histone-fold"/>
    <property type="match status" value="1"/>
</dbReference>
<reference evidence="7" key="1">
    <citation type="journal article" date="2013" name="PLoS Genet.">
        <title>The genome of Spraguea lophii and the basis of host-microsporidian interactions.</title>
        <authorList>
            <person name="Campbell S.E."/>
            <person name="Williams T.A."/>
            <person name="Yousuf A."/>
            <person name="Soanes D.M."/>
            <person name="Paszkiewicz K.H."/>
            <person name="Williams B.A.P."/>
        </authorList>
    </citation>
    <scope>NUCLEOTIDE SEQUENCE [LARGE SCALE GENOMIC DNA]</scope>
    <source>
        <strain evidence="7">42_110</strain>
    </source>
</reference>
<sequence>MPETTAPREAKIVSIILRSIGIDECEPQVIVQILEFLYKYSVDVMEDALLYAEHNERKIINVDDIKLALQSKVGKYFVPPPPKSFIEDIAKQVNAKPLMINEQDNLIKIPPQTISLLAQEYSIDENKEHKNIN</sequence>
<dbReference type="AlphaFoldDB" id="S7W8Z3"/>
<keyword evidence="5" id="KW-0539">Nucleus</keyword>
<keyword evidence="7" id="KW-1185">Reference proteome</keyword>
<evidence type="ECO:0000256" key="1">
    <source>
        <dbReference type="ARBA" id="ARBA00004123"/>
    </source>
</evidence>
<dbReference type="Pfam" id="PF02291">
    <property type="entry name" value="TFIID-31kDa"/>
    <property type="match status" value="1"/>
</dbReference>
<dbReference type="FunCoup" id="S7W8Z3">
    <property type="interactions" value="25"/>
</dbReference>
<dbReference type="CDD" id="cd07979">
    <property type="entry name" value="HFD_TAF9"/>
    <property type="match status" value="1"/>
</dbReference>
<evidence type="ECO:0000313" key="7">
    <source>
        <dbReference type="Proteomes" id="UP000014978"/>
    </source>
</evidence>
<dbReference type="STRING" id="1358809.S7W8Z3"/>
<accession>S7W8Z3</accession>
<proteinExistence type="inferred from homology"/>
<dbReference type="InterPro" id="IPR003162">
    <property type="entry name" value="TFIID-31"/>
</dbReference>
<dbReference type="Proteomes" id="UP000014978">
    <property type="component" value="Unassembled WGS sequence"/>
</dbReference>
<evidence type="ECO:0000313" key="6">
    <source>
        <dbReference type="EMBL" id="EPR79385.1"/>
    </source>
</evidence>
<dbReference type="Gene3D" id="1.10.20.10">
    <property type="entry name" value="Histone, subunit A"/>
    <property type="match status" value="1"/>
</dbReference>
<organism evidence="6 7">
    <name type="scientific">Spraguea lophii (strain 42_110)</name>
    <name type="common">Microsporidian parasite</name>
    <dbReference type="NCBI Taxonomy" id="1358809"/>
    <lineage>
        <taxon>Eukaryota</taxon>
        <taxon>Fungi</taxon>
        <taxon>Fungi incertae sedis</taxon>
        <taxon>Microsporidia</taxon>
        <taxon>Spragueidae</taxon>
        <taxon>Spraguea</taxon>
    </lineage>
</organism>
<dbReference type="GO" id="GO:0003743">
    <property type="term" value="F:translation initiation factor activity"/>
    <property type="evidence" value="ECO:0007669"/>
    <property type="project" value="UniProtKB-KW"/>
</dbReference>
<dbReference type="EMBL" id="ATCN01000276">
    <property type="protein sequence ID" value="EPR79385.1"/>
    <property type="molecule type" value="Genomic_DNA"/>
</dbReference>
<dbReference type="InterPro" id="IPR051431">
    <property type="entry name" value="TFIID_subunit_9"/>
</dbReference>
<dbReference type="InterPro" id="IPR009072">
    <property type="entry name" value="Histone-fold"/>
</dbReference>
<dbReference type="PANTHER" id="PTHR48068">
    <property type="entry name" value="TAF9 RNA POLYMERASE II, TATA BOX-BINDING PROTEIN (TBP)-ASSOCIATED FACTOR"/>
    <property type="match status" value="1"/>
</dbReference>
<comment type="caution">
    <text evidence="6">The sequence shown here is derived from an EMBL/GenBank/DDBJ whole genome shotgun (WGS) entry which is preliminary data.</text>
</comment>